<dbReference type="SUPFAM" id="SSF54782">
    <property type="entry name" value="Porphobilinogen deaminase (hydroxymethylbilane synthase), C-terminal domain"/>
    <property type="match status" value="1"/>
</dbReference>
<evidence type="ECO:0000259" key="10">
    <source>
        <dbReference type="Pfam" id="PF03900"/>
    </source>
</evidence>
<organism evidence="11 12">
    <name type="scientific">Microbacterium panaciterrae</name>
    <dbReference type="NCBI Taxonomy" id="985759"/>
    <lineage>
        <taxon>Bacteria</taxon>
        <taxon>Bacillati</taxon>
        <taxon>Actinomycetota</taxon>
        <taxon>Actinomycetes</taxon>
        <taxon>Micrococcales</taxon>
        <taxon>Microbacteriaceae</taxon>
        <taxon>Microbacterium</taxon>
    </lineage>
</organism>
<dbReference type="EC" id="2.5.1.61" evidence="4 8"/>
<evidence type="ECO:0000313" key="12">
    <source>
        <dbReference type="Proteomes" id="UP001500731"/>
    </source>
</evidence>
<evidence type="ECO:0000313" key="11">
    <source>
        <dbReference type="EMBL" id="GAA4488484.1"/>
    </source>
</evidence>
<dbReference type="Gene3D" id="3.30.160.40">
    <property type="entry name" value="Porphobilinogen deaminase, C-terminal domain"/>
    <property type="match status" value="1"/>
</dbReference>
<dbReference type="PANTHER" id="PTHR11557:SF0">
    <property type="entry name" value="PORPHOBILINOGEN DEAMINASE"/>
    <property type="match status" value="1"/>
</dbReference>
<dbReference type="InterPro" id="IPR000860">
    <property type="entry name" value="HemC"/>
</dbReference>
<dbReference type="InterPro" id="IPR036803">
    <property type="entry name" value="Porphobilinogen_deaminase_C_sf"/>
</dbReference>
<evidence type="ECO:0000256" key="1">
    <source>
        <dbReference type="ARBA" id="ARBA00001916"/>
    </source>
</evidence>
<dbReference type="RefSeq" id="WP_345187957.1">
    <property type="nucleotide sequence ID" value="NZ_BAABGP010000018.1"/>
</dbReference>
<evidence type="ECO:0000256" key="8">
    <source>
        <dbReference type="NCBIfam" id="TIGR00212"/>
    </source>
</evidence>
<dbReference type="NCBIfam" id="TIGR00212">
    <property type="entry name" value="hemC"/>
    <property type="match status" value="1"/>
</dbReference>
<evidence type="ECO:0000256" key="3">
    <source>
        <dbReference type="ARBA" id="ARBA00005638"/>
    </source>
</evidence>
<evidence type="ECO:0000256" key="5">
    <source>
        <dbReference type="ARBA" id="ARBA00022679"/>
    </source>
</evidence>
<comment type="similarity">
    <text evidence="3">Belongs to the HMBS family.</text>
</comment>
<proteinExistence type="inferred from homology"/>
<comment type="catalytic activity">
    <reaction evidence="7">
        <text>4 porphobilinogen + H2O = hydroxymethylbilane + 4 NH4(+)</text>
        <dbReference type="Rhea" id="RHEA:13185"/>
        <dbReference type="ChEBI" id="CHEBI:15377"/>
        <dbReference type="ChEBI" id="CHEBI:28938"/>
        <dbReference type="ChEBI" id="CHEBI:57845"/>
        <dbReference type="ChEBI" id="CHEBI:58126"/>
        <dbReference type="EC" id="2.5.1.61"/>
    </reaction>
</comment>
<evidence type="ECO:0000259" key="9">
    <source>
        <dbReference type="Pfam" id="PF01379"/>
    </source>
</evidence>
<dbReference type="EMBL" id="BAABGP010000018">
    <property type="protein sequence ID" value="GAA4488484.1"/>
    <property type="molecule type" value="Genomic_DNA"/>
</dbReference>
<feature type="domain" description="Porphobilinogen deaminase N-terminal" evidence="9">
    <location>
        <begin position="15"/>
        <end position="223"/>
    </location>
</feature>
<gene>
    <name evidence="11" type="ORF">GCM10023171_27970</name>
</gene>
<dbReference type="Pfam" id="PF03900">
    <property type="entry name" value="Porphobil_deamC"/>
    <property type="match status" value="1"/>
</dbReference>
<evidence type="ECO:0000256" key="2">
    <source>
        <dbReference type="ARBA" id="ARBA00002869"/>
    </source>
</evidence>
<keyword evidence="5" id="KW-0808">Transferase</keyword>
<evidence type="ECO:0000256" key="4">
    <source>
        <dbReference type="ARBA" id="ARBA00012655"/>
    </source>
</evidence>
<dbReference type="Proteomes" id="UP001500731">
    <property type="component" value="Unassembled WGS sequence"/>
</dbReference>
<evidence type="ECO:0000256" key="7">
    <source>
        <dbReference type="ARBA" id="ARBA00048169"/>
    </source>
</evidence>
<comment type="cofactor">
    <cofactor evidence="1">
        <name>dipyrromethane</name>
        <dbReference type="ChEBI" id="CHEBI:60342"/>
    </cofactor>
</comment>
<sequence length="356" mass="36487">MTGAVASSSALTGTIRLGTRRSALAQAQSGQVAKALEHASGRRVELVPITSEGDTNRASLSEIGGQGVFATALREALLRGECDLLVHSLKDLPTHVPAELTIAAIPARADARDVAITRDGIALHELKGGSAIGTGSPRRIAQVHVRNPRLRTVDLRGNVDSRLKRVADGELDAVILAAAGLGRLGAGGPDGGPLGDLQGELLGLAEWPTAPGQGALAVETAADAPADLLQALAALDDEATRIAVTAERAVLEGLDAGCQAPMAAHAVVEGDVLRIRAVVYAPHDGWRIGLDIAEALDTRTLHEGYIHPNGSGNGADSADGADPISAARRIGLSVAHRLLERGAADLLPLPSPDGHD</sequence>
<dbReference type="PANTHER" id="PTHR11557">
    <property type="entry name" value="PORPHOBILINOGEN DEAMINASE"/>
    <property type="match status" value="1"/>
</dbReference>
<comment type="caution">
    <text evidence="11">The sequence shown here is derived from an EMBL/GenBank/DDBJ whole genome shotgun (WGS) entry which is preliminary data.</text>
</comment>
<accession>A0ABP8PMH0</accession>
<dbReference type="PRINTS" id="PR00151">
    <property type="entry name" value="PORPHBDMNASE"/>
</dbReference>
<keyword evidence="6" id="KW-0627">Porphyrin biosynthesis</keyword>
<comment type="function">
    <text evidence="2">Tetrapolymerization of the monopyrrole PBG into the hydroxymethylbilane pre-uroporphyrinogen in several discrete steps.</text>
</comment>
<protein>
    <recommendedName>
        <fullName evidence="4 8">Hydroxymethylbilane synthase</fullName>
        <ecNumber evidence="4 8">2.5.1.61</ecNumber>
    </recommendedName>
</protein>
<dbReference type="InterPro" id="IPR022417">
    <property type="entry name" value="Porphobilin_deaminase_N"/>
</dbReference>
<reference evidence="12" key="1">
    <citation type="journal article" date="2019" name="Int. J. Syst. Evol. Microbiol.">
        <title>The Global Catalogue of Microorganisms (GCM) 10K type strain sequencing project: providing services to taxonomists for standard genome sequencing and annotation.</title>
        <authorList>
            <consortium name="The Broad Institute Genomics Platform"/>
            <consortium name="The Broad Institute Genome Sequencing Center for Infectious Disease"/>
            <person name="Wu L."/>
            <person name="Ma J."/>
        </authorList>
    </citation>
    <scope>NUCLEOTIDE SEQUENCE [LARGE SCALE GENOMIC DNA]</scope>
    <source>
        <strain evidence="12">JCM 17839</strain>
    </source>
</reference>
<dbReference type="SUPFAM" id="SSF53850">
    <property type="entry name" value="Periplasmic binding protein-like II"/>
    <property type="match status" value="1"/>
</dbReference>
<feature type="domain" description="Porphobilinogen deaminase C-terminal" evidence="10">
    <location>
        <begin position="243"/>
        <end position="282"/>
    </location>
</feature>
<dbReference type="PIRSF" id="PIRSF001438">
    <property type="entry name" value="4pyrrol_synth_OHMeBilane_synth"/>
    <property type="match status" value="1"/>
</dbReference>
<dbReference type="PROSITE" id="PS00533">
    <property type="entry name" value="PORPHOBILINOGEN_DEAM"/>
    <property type="match status" value="1"/>
</dbReference>
<dbReference type="InterPro" id="IPR022419">
    <property type="entry name" value="Porphobilin_deaminase_cofac_BS"/>
</dbReference>
<evidence type="ECO:0000256" key="6">
    <source>
        <dbReference type="ARBA" id="ARBA00023244"/>
    </source>
</evidence>
<keyword evidence="12" id="KW-1185">Reference proteome</keyword>
<dbReference type="InterPro" id="IPR022418">
    <property type="entry name" value="Porphobilinogen_deaminase_C"/>
</dbReference>
<dbReference type="Gene3D" id="3.40.190.10">
    <property type="entry name" value="Periplasmic binding protein-like II"/>
    <property type="match status" value="2"/>
</dbReference>
<dbReference type="Pfam" id="PF01379">
    <property type="entry name" value="Porphobil_deam"/>
    <property type="match status" value="1"/>
</dbReference>
<name>A0ABP8PMH0_9MICO</name>